<proteinExistence type="predicted"/>
<dbReference type="Pfam" id="PF13489">
    <property type="entry name" value="Methyltransf_23"/>
    <property type="match status" value="1"/>
</dbReference>
<sequence length="228" mass="26000">MAEPHGELNAELDRLYAARFHDEERESKAQLWRIICDAFFSEYVPQNGCVVDLGAGYCDFINNVQAKRRIAVDLNPDTTRFAARDVEVYRLPLERLSEVIEPGTVDLAFASNVFEHLRGPDALLHVLGNVRTVLRPGGRIMIMQPNVRLVGGAFWDFFDHTLPLSERGMTEALEVAGFRVVECRARFLPYTTKSRLPQWGFLVRLYLRLRIAQLLLGKQMLVLAERLG</sequence>
<dbReference type="InterPro" id="IPR029063">
    <property type="entry name" value="SAM-dependent_MTases_sf"/>
</dbReference>
<evidence type="ECO:0000313" key="1">
    <source>
        <dbReference type="EMBL" id="ORW18367.1"/>
    </source>
</evidence>
<organism evidence="1 2">
    <name type="scientific">Mycobacterium palustre</name>
    <dbReference type="NCBI Taxonomy" id="153971"/>
    <lineage>
        <taxon>Bacteria</taxon>
        <taxon>Bacillati</taxon>
        <taxon>Actinomycetota</taxon>
        <taxon>Actinomycetes</taxon>
        <taxon>Mycobacteriales</taxon>
        <taxon>Mycobacteriaceae</taxon>
        <taxon>Mycobacterium</taxon>
        <taxon>Mycobacterium simiae complex</taxon>
    </lineage>
</organism>
<dbReference type="STRING" id="153971.AWC19_19075"/>
<protein>
    <submittedName>
        <fullName evidence="1">Uncharacterized protein</fullName>
    </submittedName>
</protein>
<evidence type="ECO:0000313" key="2">
    <source>
        <dbReference type="Proteomes" id="UP000193529"/>
    </source>
</evidence>
<dbReference type="CDD" id="cd02440">
    <property type="entry name" value="AdoMet_MTases"/>
    <property type="match status" value="1"/>
</dbReference>
<name>A0A1X1Z4M9_9MYCO</name>
<reference evidence="1 2" key="1">
    <citation type="submission" date="2016-01" db="EMBL/GenBank/DDBJ databases">
        <title>The new phylogeny of the genus Mycobacterium.</title>
        <authorList>
            <person name="Tarcisio F."/>
            <person name="Conor M."/>
            <person name="Antonella G."/>
            <person name="Elisabetta G."/>
            <person name="Giulia F.S."/>
            <person name="Sara T."/>
            <person name="Anna F."/>
            <person name="Clotilde B."/>
            <person name="Roberto B."/>
            <person name="Veronica D.S."/>
            <person name="Fabio R."/>
            <person name="Monica P."/>
            <person name="Olivier J."/>
            <person name="Enrico T."/>
            <person name="Nicola S."/>
        </authorList>
    </citation>
    <scope>NUCLEOTIDE SEQUENCE [LARGE SCALE GENOMIC DNA]</scope>
    <source>
        <strain evidence="1 2">DSM 44572</strain>
    </source>
</reference>
<dbReference type="SUPFAM" id="SSF53335">
    <property type="entry name" value="S-adenosyl-L-methionine-dependent methyltransferases"/>
    <property type="match status" value="1"/>
</dbReference>
<dbReference type="Gene3D" id="3.40.50.150">
    <property type="entry name" value="Vaccinia Virus protein VP39"/>
    <property type="match status" value="1"/>
</dbReference>
<gene>
    <name evidence="1" type="ORF">AWC19_19075</name>
</gene>
<dbReference type="AlphaFoldDB" id="A0A1X1Z4M9"/>
<keyword evidence="2" id="KW-1185">Reference proteome</keyword>
<accession>A0A1X1Z4M9</accession>
<comment type="caution">
    <text evidence="1">The sequence shown here is derived from an EMBL/GenBank/DDBJ whole genome shotgun (WGS) entry which is preliminary data.</text>
</comment>
<dbReference type="OrthoDB" id="9801609at2"/>
<dbReference type="Proteomes" id="UP000193529">
    <property type="component" value="Unassembled WGS sequence"/>
</dbReference>
<dbReference type="EMBL" id="LQPJ01000139">
    <property type="protein sequence ID" value="ORW18367.1"/>
    <property type="molecule type" value="Genomic_DNA"/>
</dbReference>
<dbReference type="RefSeq" id="WP_085080702.1">
    <property type="nucleotide sequence ID" value="NZ_JACKRZ010000009.1"/>
</dbReference>